<evidence type="ECO:0008006" key="4">
    <source>
        <dbReference type="Google" id="ProtNLM"/>
    </source>
</evidence>
<evidence type="ECO:0000313" key="3">
    <source>
        <dbReference type="Proteomes" id="UP000194798"/>
    </source>
</evidence>
<accession>A0A251X5B9</accession>
<proteinExistence type="predicted"/>
<keyword evidence="1" id="KW-0812">Transmembrane</keyword>
<comment type="caution">
    <text evidence="2">The sequence shown here is derived from an EMBL/GenBank/DDBJ whole genome shotgun (WGS) entry which is preliminary data.</text>
</comment>
<dbReference type="RefSeq" id="WP_086489348.1">
    <property type="nucleotide sequence ID" value="NZ_MSLT01000023.1"/>
</dbReference>
<evidence type="ECO:0000313" key="2">
    <source>
        <dbReference type="EMBL" id="OUD12399.1"/>
    </source>
</evidence>
<keyword evidence="1" id="KW-1133">Transmembrane helix</keyword>
<evidence type="ECO:0000256" key="1">
    <source>
        <dbReference type="SAM" id="Phobius"/>
    </source>
</evidence>
<gene>
    <name evidence="2" type="ORF">TPSD3_14915</name>
</gene>
<keyword evidence="1" id="KW-0472">Membrane</keyword>
<dbReference type="EMBL" id="MSLT01000023">
    <property type="protein sequence ID" value="OUD12399.1"/>
    <property type="molecule type" value="Genomic_DNA"/>
</dbReference>
<dbReference type="Proteomes" id="UP000194798">
    <property type="component" value="Unassembled WGS sequence"/>
</dbReference>
<reference evidence="2 3" key="1">
    <citation type="submission" date="2016-12" db="EMBL/GenBank/DDBJ databases">
        <title>Thioflexothrix psekupsii D3 genome sequencing and assembly.</title>
        <authorList>
            <person name="Fomenkov A."/>
            <person name="Vincze T."/>
            <person name="Grabovich M."/>
            <person name="Anton B.P."/>
            <person name="Dubinina G."/>
            <person name="Orlova M."/>
            <person name="Belousova E."/>
            <person name="Roberts R.J."/>
        </authorList>
    </citation>
    <scope>NUCLEOTIDE SEQUENCE [LARGE SCALE GENOMIC DNA]</scope>
    <source>
        <strain evidence="2">D3</strain>
    </source>
</reference>
<feature type="transmembrane region" description="Helical" evidence="1">
    <location>
        <begin position="42"/>
        <end position="62"/>
    </location>
</feature>
<feature type="transmembrane region" description="Helical" evidence="1">
    <location>
        <begin position="69"/>
        <end position="93"/>
    </location>
</feature>
<dbReference type="AlphaFoldDB" id="A0A251X5B9"/>
<keyword evidence="3" id="KW-1185">Reference proteome</keyword>
<protein>
    <recommendedName>
        <fullName evidence="4">DUF2269 domain-containing protein</fullName>
    </recommendedName>
</protein>
<name>A0A251X5B9_9GAMM</name>
<organism evidence="2 3">
    <name type="scientific">Thioflexithrix psekupsensis</name>
    <dbReference type="NCBI Taxonomy" id="1570016"/>
    <lineage>
        <taxon>Bacteria</taxon>
        <taxon>Pseudomonadati</taxon>
        <taxon>Pseudomonadota</taxon>
        <taxon>Gammaproteobacteria</taxon>
        <taxon>Thiotrichales</taxon>
        <taxon>Thioflexithrix</taxon>
    </lineage>
</organism>
<feature type="transmembrane region" description="Helical" evidence="1">
    <location>
        <begin position="113"/>
        <end position="136"/>
    </location>
</feature>
<sequence length="137" mass="15357">MFLINLLSIILLLLLGLMAASVYLQAQSPPLRPVLEKLTQFQGMLGVSGLIFGVIWLIILLIKAGYVVLMALFGLACIFVLLSLGVLMGSQWVERWLQGSEQQQYLRDWRARLLPYQTQLGLAALVLSGLQLLWLIF</sequence>